<dbReference type="SUPFAM" id="SSF51197">
    <property type="entry name" value="Clavaminate synthase-like"/>
    <property type="match status" value="1"/>
</dbReference>
<sequence length="240" mass="27009">MAPQHQNESTKTADAHATKPVAVKNALNQEVEHAKFEHPELKSVYPDTKFDPIPELPYSNRALNADPTFKNLLKDATVTHLAPKIGTELSGIQLHELTDAQRDELALLVAHRGVVFFRDQEIDVDQQLELGRYYGPLHVHQNLGHPKDREEIVVVENSVETSDAFLKRQIYDPFNAWHSDVSNERQPPSYTSFKVLTNPPVGGDTLWASAYEAYDRLTPPMKEFISGLTAIHTGIVRNRG</sequence>
<dbReference type="GO" id="GO:0005737">
    <property type="term" value="C:cytoplasm"/>
    <property type="evidence" value="ECO:0007669"/>
    <property type="project" value="TreeGrafter"/>
</dbReference>
<keyword evidence="4" id="KW-0560">Oxidoreductase</keyword>
<keyword evidence="9" id="KW-1185">Reference proteome</keyword>
<feature type="domain" description="TauD/TfdA-like" evidence="7">
    <location>
        <begin position="78"/>
        <end position="233"/>
    </location>
</feature>
<keyword evidence="3" id="KW-0223">Dioxygenase</keyword>
<evidence type="ECO:0000313" key="8">
    <source>
        <dbReference type="EMBL" id="GMF26403.1"/>
    </source>
</evidence>
<dbReference type="Pfam" id="PF02668">
    <property type="entry name" value="TauD"/>
    <property type="match status" value="1"/>
</dbReference>
<dbReference type="InterPro" id="IPR003819">
    <property type="entry name" value="TauD/TfdA-like"/>
</dbReference>
<comment type="caution">
    <text evidence="8">The sequence shown here is derived from an EMBL/GenBank/DDBJ whole genome shotgun (WGS) entry which is preliminary data.</text>
</comment>
<feature type="compositionally biased region" description="Polar residues" evidence="6">
    <location>
        <begin position="1"/>
        <end position="10"/>
    </location>
</feature>
<reference evidence="8" key="1">
    <citation type="submission" date="2023-04" db="EMBL/GenBank/DDBJ databases">
        <title>Phytophthora fragariaefolia NBRC 109709.</title>
        <authorList>
            <person name="Ichikawa N."/>
            <person name="Sato H."/>
            <person name="Tonouchi N."/>
        </authorList>
    </citation>
    <scope>NUCLEOTIDE SEQUENCE</scope>
    <source>
        <strain evidence="8">NBRC 109709</strain>
    </source>
</reference>
<name>A0A9W6U5R6_9STRA</name>
<evidence type="ECO:0000313" key="9">
    <source>
        <dbReference type="Proteomes" id="UP001165121"/>
    </source>
</evidence>
<dbReference type="Proteomes" id="UP001165121">
    <property type="component" value="Unassembled WGS sequence"/>
</dbReference>
<keyword evidence="2" id="KW-0479">Metal-binding</keyword>
<dbReference type="PANTHER" id="PTHR30468:SF1">
    <property type="entry name" value="ALPHA-KETOGLUTARATE-DEPENDENT SULFONATE DIOXYGENASE"/>
    <property type="match status" value="1"/>
</dbReference>
<dbReference type="OrthoDB" id="10257314at2759"/>
<organism evidence="8 9">
    <name type="scientific">Phytophthora fragariaefolia</name>
    <dbReference type="NCBI Taxonomy" id="1490495"/>
    <lineage>
        <taxon>Eukaryota</taxon>
        <taxon>Sar</taxon>
        <taxon>Stramenopiles</taxon>
        <taxon>Oomycota</taxon>
        <taxon>Peronosporomycetes</taxon>
        <taxon>Peronosporales</taxon>
        <taxon>Peronosporaceae</taxon>
        <taxon>Phytophthora</taxon>
    </lineage>
</organism>
<evidence type="ECO:0000256" key="4">
    <source>
        <dbReference type="ARBA" id="ARBA00023002"/>
    </source>
</evidence>
<dbReference type="EMBL" id="BSXT01000395">
    <property type="protein sequence ID" value="GMF26403.1"/>
    <property type="molecule type" value="Genomic_DNA"/>
</dbReference>
<keyword evidence="5" id="KW-0408">Iron</keyword>
<dbReference type="InterPro" id="IPR051323">
    <property type="entry name" value="AtsK-like"/>
</dbReference>
<feature type="region of interest" description="Disordered" evidence="6">
    <location>
        <begin position="1"/>
        <end position="21"/>
    </location>
</feature>
<gene>
    <name evidence="8" type="ORF">Pfra01_000497100</name>
</gene>
<dbReference type="Gene3D" id="3.60.130.10">
    <property type="entry name" value="Clavaminate synthase-like"/>
    <property type="match status" value="1"/>
</dbReference>
<dbReference type="AlphaFoldDB" id="A0A9W6U5R6"/>
<dbReference type="PANTHER" id="PTHR30468">
    <property type="entry name" value="ALPHA-KETOGLUTARATE-DEPENDENT SULFONATE DIOXYGENASE"/>
    <property type="match status" value="1"/>
</dbReference>
<evidence type="ECO:0000259" key="7">
    <source>
        <dbReference type="Pfam" id="PF02668"/>
    </source>
</evidence>
<evidence type="ECO:0000256" key="5">
    <source>
        <dbReference type="ARBA" id="ARBA00023004"/>
    </source>
</evidence>
<proteinExistence type="inferred from homology"/>
<accession>A0A9W6U5R6</accession>
<dbReference type="GO" id="GO:0046872">
    <property type="term" value="F:metal ion binding"/>
    <property type="evidence" value="ECO:0007669"/>
    <property type="project" value="UniProtKB-KW"/>
</dbReference>
<evidence type="ECO:0000256" key="2">
    <source>
        <dbReference type="ARBA" id="ARBA00022723"/>
    </source>
</evidence>
<protein>
    <submittedName>
        <fullName evidence="8">Unnamed protein product</fullName>
    </submittedName>
</protein>
<evidence type="ECO:0000256" key="6">
    <source>
        <dbReference type="SAM" id="MobiDB-lite"/>
    </source>
</evidence>
<evidence type="ECO:0000256" key="1">
    <source>
        <dbReference type="ARBA" id="ARBA00005896"/>
    </source>
</evidence>
<dbReference type="GO" id="GO:0016706">
    <property type="term" value="F:2-oxoglutarate-dependent dioxygenase activity"/>
    <property type="evidence" value="ECO:0007669"/>
    <property type="project" value="TreeGrafter"/>
</dbReference>
<comment type="similarity">
    <text evidence="1">Belongs to the TfdA dioxygenase family.</text>
</comment>
<dbReference type="InterPro" id="IPR042098">
    <property type="entry name" value="TauD-like_sf"/>
</dbReference>
<evidence type="ECO:0000256" key="3">
    <source>
        <dbReference type="ARBA" id="ARBA00022964"/>
    </source>
</evidence>